<feature type="transmembrane region" description="Helical" evidence="6">
    <location>
        <begin position="277"/>
        <end position="298"/>
    </location>
</feature>
<accession>A0A1B4Q3T5</accession>
<organism evidence="8 9">
    <name type="scientific">Burkholderia cepacia</name>
    <name type="common">Pseudomonas cepacia</name>
    <dbReference type="NCBI Taxonomy" id="292"/>
    <lineage>
        <taxon>Bacteria</taxon>
        <taxon>Pseudomonadati</taxon>
        <taxon>Pseudomonadota</taxon>
        <taxon>Betaproteobacteria</taxon>
        <taxon>Burkholderiales</taxon>
        <taxon>Burkholderiaceae</taxon>
        <taxon>Burkholderia</taxon>
        <taxon>Burkholderia cepacia complex</taxon>
    </lineage>
</organism>
<reference evidence="8 9" key="1">
    <citation type="submission" date="2015-12" db="EMBL/GenBank/DDBJ databases">
        <title>Diversity of Burkholderia near neighbor genomes.</title>
        <authorList>
            <person name="Sahl J."/>
            <person name="Wagner D."/>
            <person name="Keim P."/>
        </authorList>
    </citation>
    <scope>NUCLEOTIDE SEQUENCE [LARGE SCALE GENOMIC DNA]</scope>
    <source>
        <strain evidence="8 9">MSMB1184WGS</strain>
    </source>
</reference>
<dbReference type="AlphaFoldDB" id="A0A1B4Q3T5"/>
<dbReference type="SUPFAM" id="SSF103473">
    <property type="entry name" value="MFS general substrate transporter"/>
    <property type="match status" value="1"/>
</dbReference>
<dbReference type="CDD" id="cd17319">
    <property type="entry name" value="MFS_ExuT_GudP_like"/>
    <property type="match status" value="1"/>
</dbReference>
<dbReference type="Gene3D" id="1.20.1250.20">
    <property type="entry name" value="MFS general substrate transporter like domains"/>
    <property type="match status" value="2"/>
</dbReference>
<feature type="domain" description="Major facilitator superfamily (MFS) profile" evidence="7">
    <location>
        <begin position="17"/>
        <end position="426"/>
    </location>
</feature>
<feature type="transmembrane region" description="Helical" evidence="6">
    <location>
        <begin position="243"/>
        <end position="265"/>
    </location>
</feature>
<gene>
    <name evidence="8" type="ORF">WT26_34560</name>
</gene>
<feature type="transmembrane region" description="Helical" evidence="6">
    <location>
        <begin position="401"/>
        <end position="422"/>
    </location>
</feature>
<dbReference type="GO" id="GO:0016020">
    <property type="term" value="C:membrane"/>
    <property type="evidence" value="ECO:0007669"/>
    <property type="project" value="UniProtKB-SubCell"/>
</dbReference>
<dbReference type="PROSITE" id="PS50850">
    <property type="entry name" value="MFS"/>
    <property type="match status" value="1"/>
</dbReference>
<evidence type="ECO:0000256" key="3">
    <source>
        <dbReference type="ARBA" id="ARBA00022692"/>
    </source>
</evidence>
<dbReference type="InterPro" id="IPR020846">
    <property type="entry name" value="MFS_dom"/>
</dbReference>
<protein>
    <recommendedName>
        <fullName evidence="7">Major facilitator superfamily (MFS) profile domain-containing protein</fullName>
    </recommendedName>
</protein>
<keyword evidence="4 6" id="KW-1133">Transmembrane helix</keyword>
<evidence type="ECO:0000256" key="2">
    <source>
        <dbReference type="ARBA" id="ARBA00022448"/>
    </source>
</evidence>
<dbReference type="InterPro" id="IPR036259">
    <property type="entry name" value="MFS_trans_sf"/>
</dbReference>
<name>A0A1B4Q3T5_BURCE</name>
<feature type="transmembrane region" description="Helical" evidence="6">
    <location>
        <begin position="113"/>
        <end position="133"/>
    </location>
</feature>
<evidence type="ECO:0000256" key="4">
    <source>
        <dbReference type="ARBA" id="ARBA00022989"/>
    </source>
</evidence>
<feature type="transmembrane region" description="Helical" evidence="6">
    <location>
        <begin position="145"/>
        <end position="164"/>
    </location>
</feature>
<feature type="transmembrane region" description="Helical" evidence="6">
    <location>
        <begin position="310"/>
        <end position="330"/>
    </location>
</feature>
<feature type="transmembrane region" description="Helical" evidence="6">
    <location>
        <begin position="20"/>
        <end position="40"/>
    </location>
</feature>
<evidence type="ECO:0000259" key="7">
    <source>
        <dbReference type="PROSITE" id="PS50850"/>
    </source>
</evidence>
<dbReference type="Proteomes" id="UP000094776">
    <property type="component" value="Chromosome 2"/>
</dbReference>
<dbReference type="RefSeq" id="WP_069275057.1">
    <property type="nucleotide sequence ID" value="NZ_CP013444.1"/>
</dbReference>
<dbReference type="GO" id="GO:0022857">
    <property type="term" value="F:transmembrane transporter activity"/>
    <property type="evidence" value="ECO:0007669"/>
    <property type="project" value="InterPro"/>
</dbReference>
<feature type="transmembrane region" description="Helical" evidence="6">
    <location>
        <begin position="176"/>
        <end position="198"/>
    </location>
</feature>
<proteinExistence type="predicted"/>
<dbReference type="PANTHER" id="PTHR43791:SF36">
    <property type="entry name" value="TRANSPORTER, PUTATIVE (AFU_ORTHOLOGUE AFUA_6G08340)-RELATED"/>
    <property type="match status" value="1"/>
</dbReference>
<dbReference type="EMBL" id="CP013444">
    <property type="protein sequence ID" value="AOK20828.1"/>
    <property type="molecule type" value="Genomic_DNA"/>
</dbReference>
<dbReference type="Pfam" id="PF07690">
    <property type="entry name" value="MFS_1"/>
    <property type="match status" value="1"/>
</dbReference>
<keyword evidence="5 6" id="KW-0472">Membrane</keyword>
<evidence type="ECO:0000313" key="9">
    <source>
        <dbReference type="Proteomes" id="UP000094776"/>
    </source>
</evidence>
<keyword evidence="2" id="KW-0813">Transport</keyword>
<dbReference type="InterPro" id="IPR011701">
    <property type="entry name" value="MFS"/>
</dbReference>
<evidence type="ECO:0000256" key="6">
    <source>
        <dbReference type="SAM" id="Phobius"/>
    </source>
</evidence>
<evidence type="ECO:0000256" key="1">
    <source>
        <dbReference type="ARBA" id="ARBA00004141"/>
    </source>
</evidence>
<evidence type="ECO:0000256" key="5">
    <source>
        <dbReference type="ARBA" id="ARBA00023136"/>
    </source>
</evidence>
<sequence length="434" mass="46355">MLPDLENAVVRKVTRRLVPLLFAIYFVNFLDRVNIGFAALQMNDELGLKPAMYGLAASIFYAGYILFEIPSNLLLQRFGGRTWLARIMITWGVISIAQAAITSPHHLYGVRFLLGIAEAGFFPGLIYYLTCWYPQAHRAKAIGKVYSANTIAVIVGAPLSGLLMSSMHGLGGLSGWKWMFIVEGIPAVVLGIAAFLYLTDAPSKAAWLSDAERTWLTEKMKREDRAAASLGTSELLPALTSPIVWLLGLLYFSLGIGFNGITMWLPQLIKQLSGLPIAAIGLVSAVPFVVGTAAMLVNGKHSDKTRERRWHLAIPLAVGAIGMIASAAAWSNPVVAFVFLCIATAGLMGGLSVFWSIPSAFLSGAAAAGGLALVNTIGSVSGLSAPYLIGLIRDRTADFSAPIYFMASGIAVAAVLAAVLPFPDRFEPARASVH</sequence>
<dbReference type="PANTHER" id="PTHR43791">
    <property type="entry name" value="PERMEASE-RELATED"/>
    <property type="match status" value="1"/>
</dbReference>
<keyword evidence="3 6" id="KW-0812">Transmembrane</keyword>
<comment type="subcellular location">
    <subcellularLocation>
        <location evidence="1">Membrane</location>
        <topology evidence="1">Multi-pass membrane protein</topology>
    </subcellularLocation>
</comment>
<feature type="transmembrane region" description="Helical" evidence="6">
    <location>
        <begin position="336"/>
        <end position="357"/>
    </location>
</feature>
<feature type="transmembrane region" description="Helical" evidence="6">
    <location>
        <begin position="52"/>
        <end position="71"/>
    </location>
</feature>
<dbReference type="FunFam" id="1.20.1250.20:FF:000018">
    <property type="entry name" value="MFS transporter permease"/>
    <property type="match status" value="1"/>
</dbReference>
<feature type="transmembrane region" description="Helical" evidence="6">
    <location>
        <begin position="83"/>
        <end position="101"/>
    </location>
</feature>
<feature type="transmembrane region" description="Helical" evidence="6">
    <location>
        <begin position="364"/>
        <end position="389"/>
    </location>
</feature>
<evidence type="ECO:0000313" key="8">
    <source>
        <dbReference type="EMBL" id="AOK20828.1"/>
    </source>
</evidence>